<keyword evidence="7" id="KW-1185">Reference proteome</keyword>
<keyword evidence="4 5" id="KW-0472">Membrane</keyword>
<dbReference type="InterPro" id="IPR001129">
    <property type="entry name" value="Membr-assoc_MAPEG"/>
</dbReference>
<dbReference type="PANTHER" id="PTHR35371">
    <property type="entry name" value="INNER MEMBRANE PROTEIN"/>
    <property type="match status" value="1"/>
</dbReference>
<reference evidence="6 7" key="1">
    <citation type="submission" date="2020-06" db="EMBL/GenBank/DDBJ databases">
        <title>Altererythrobacter sp. HHU K3-1.</title>
        <authorList>
            <person name="Zhang D."/>
            <person name="Xue H."/>
        </authorList>
    </citation>
    <scope>NUCLEOTIDE SEQUENCE [LARGE SCALE GENOMIC DNA]</scope>
    <source>
        <strain evidence="6 7">HHU K3-1</strain>
    </source>
</reference>
<comment type="caution">
    <text evidence="6">The sequence shown here is derived from an EMBL/GenBank/DDBJ whole genome shotgun (WGS) entry which is preliminary data.</text>
</comment>
<dbReference type="Proteomes" id="UP000561438">
    <property type="component" value="Unassembled WGS sequence"/>
</dbReference>
<dbReference type="Gene3D" id="1.20.120.550">
    <property type="entry name" value="Membrane associated eicosanoid/glutathione metabolism-like domain"/>
    <property type="match status" value="1"/>
</dbReference>
<evidence type="ECO:0000256" key="3">
    <source>
        <dbReference type="ARBA" id="ARBA00022989"/>
    </source>
</evidence>
<evidence type="ECO:0000313" key="6">
    <source>
        <dbReference type="EMBL" id="NVD45510.1"/>
    </source>
</evidence>
<evidence type="ECO:0000256" key="2">
    <source>
        <dbReference type="ARBA" id="ARBA00022692"/>
    </source>
</evidence>
<dbReference type="SUPFAM" id="SSF161084">
    <property type="entry name" value="MAPEG domain-like"/>
    <property type="match status" value="1"/>
</dbReference>
<feature type="transmembrane region" description="Helical" evidence="5">
    <location>
        <begin position="63"/>
        <end position="81"/>
    </location>
</feature>
<evidence type="ECO:0000256" key="1">
    <source>
        <dbReference type="ARBA" id="ARBA00004370"/>
    </source>
</evidence>
<dbReference type="AlphaFoldDB" id="A0A850H4H4"/>
<dbReference type="Pfam" id="PF01124">
    <property type="entry name" value="MAPEG"/>
    <property type="match status" value="1"/>
</dbReference>
<dbReference type="EMBL" id="JABWGV010000003">
    <property type="protein sequence ID" value="NVD45510.1"/>
    <property type="molecule type" value="Genomic_DNA"/>
</dbReference>
<dbReference type="RefSeq" id="WP_176267778.1">
    <property type="nucleotide sequence ID" value="NZ_JABWGV010000003.1"/>
</dbReference>
<evidence type="ECO:0000256" key="4">
    <source>
        <dbReference type="ARBA" id="ARBA00023136"/>
    </source>
</evidence>
<protein>
    <submittedName>
        <fullName evidence="6">MAPEG family protein</fullName>
    </submittedName>
</protein>
<accession>A0A850H4H4</accession>
<dbReference type="PANTHER" id="PTHR35371:SF1">
    <property type="entry name" value="BLR7753 PROTEIN"/>
    <property type="match status" value="1"/>
</dbReference>
<gene>
    <name evidence="6" type="ORF">HUV48_10875</name>
</gene>
<sequence>MTSELIVLALAGLLLVVHILLAAHYKTKQYGAEWNMGPRDEDKPPLNDIAGRLERASGNFRETLPLAIIALFGVVLAGKASELTAIAAWVWLGARLVYLPLYWAGIPKLRTLVFGVSLLSLLTVLGVLLLG</sequence>
<organism evidence="6 7">
    <name type="scientific">Qipengyuania atrilutea</name>
    <dbReference type="NCBI Taxonomy" id="2744473"/>
    <lineage>
        <taxon>Bacteria</taxon>
        <taxon>Pseudomonadati</taxon>
        <taxon>Pseudomonadota</taxon>
        <taxon>Alphaproteobacteria</taxon>
        <taxon>Sphingomonadales</taxon>
        <taxon>Erythrobacteraceae</taxon>
        <taxon>Qipengyuania</taxon>
    </lineage>
</organism>
<evidence type="ECO:0000313" key="7">
    <source>
        <dbReference type="Proteomes" id="UP000561438"/>
    </source>
</evidence>
<comment type="subcellular location">
    <subcellularLocation>
        <location evidence="1">Membrane</location>
    </subcellularLocation>
</comment>
<dbReference type="GO" id="GO:0016020">
    <property type="term" value="C:membrane"/>
    <property type="evidence" value="ECO:0007669"/>
    <property type="project" value="UniProtKB-SubCell"/>
</dbReference>
<keyword evidence="2 5" id="KW-0812">Transmembrane</keyword>
<dbReference type="InterPro" id="IPR023352">
    <property type="entry name" value="MAPEG-like_dom_sf"/>
</dbReference>
<proteinExistence type="predicted"/>
<keyword evidence="3 5" id="KW-1133">Transmembrane helix</keyword>
<feature type="transmembrane region" description="Helical" evidence="5">
    <location>
        <begin position="112"/>
        <end position="130"/>
    </location>
</feature>
<name>A0A850H4H4_9SPHN</name>
<evidence type="ECO:0000256" key="5">
    <source>
        <dbReference type="SAM" id="Phobius"/>
    </source>
</evidence>